<comment type="caution">
    <text evidence="1">The sequence shown here is derived from an EMBL/GenBank/DDBJ whole genome shotgun (WGS) entry which is preliminary data.</text>
</comment>
<dbReference type="AlphaFoldDB" id="A0A645CGC9"/>
<dbReference type="AntiFam" id="ANF00159">
    <property type="entry name" value="Shadow ORF (opposite uvrA)"/>
</dbReference>
<accession>A0A645CGC9</accession>
<name>A0A645CGC9_9ZZZZ</name>
<proteinExistence type="predicted"/>
<dbReference type="EMBL" id="VSSQ01026992">
    <property type="protein sequence ID" value="MPM75984.1"/>
    <property type="molecule type" value="Genomic_DNA"/>
</dbReference>
<reference evidence="1" key="1">
    <citation type="submission" date="2019-08" db="EMBL/GenBank/DDBJ databases">
        <authorList>
            <person name="Kucharzyk K."/>
            <person name="Murdoch R.W."/>
            <person name="Higgins S."/>
            <person name="Loffler F."/>
        </authorList>
    </citation>
    <scope>NUCLEOTIDE SEQUENCE</scope>
</reference>
<organism evidence="1">
    <name type="scientific">bioreactor metagenome</name>
    <dbReference type="NCBI Taxonomy" id="1076179"/>
    <lineage>
        <taxon>unclassified sequences</taxon>
        <taxon>metagenomes</taxon>
        <taxon>ecological metagenomes</taxon>
    </lineage>
</organism>
<gene>
    <name evidence="1" type="ORF">SDC9_122979</name>
</gene>
<protein>
    <submittedName>
        <fullName evidence="1">Uncharacterized protein</fullName>
    </submittedName>
</protein>
<evidence type="ECO:0000313" key="1">
    <source>
        <dbReference type="EMBL" id="MPM75984.1"/>
    </source>
</evidence>
<sequence length="55" mass="6134">MQPDGRLIQDVEHAGQIGAYLCSQADPLRLSSRKCARRPAQRQIIEADILEESQA</sequence>